<name>E4L7M7_9FIRM</name>
<feature type="transmembrane region" description="Helical" evidence="5">
    <location>
        <begin position="115"/>
        <end position="135"/>
    </location>
</feature>
<dbReference type="eggNOG" id="COG3307">
    <property type="taxonomic scope" value="Bacteria"/>
</dbReference>
<protein>
    <submittedName>
        <fullName evidence="7">O-antigen polymerase</fullName>
    </submittedName>
</protein>
<dbReference type="PRINTS" id="PR00342">
    <property type="entry name" value="RHESUSRHD"/>
</dbReference>
<comment type="subcellular location">
    <subcellularLocation>
        <location evidence="1">Membrane</location>
        <topology evidence="1">Multi-pass membrane protein</topology>
    </subcellularLocation>
</comment>
<dbReference type="GO" id="GO:0005886">
    <property type="term" value="C:plasma membrane"/>
    <property type="evidence" value="ECO:0007669"/>
    <property type="project" value="InterPro"/>
</dbReference>
<evidence type="ECO:0000256" key="2">
    <source>
        <dbReference type="ARBA" id="ARBA00022692"/>
    </source>
</evidence>
<evidence type="ECO:0000313" key="8">
    <source>
        <dbReference type="Proteomes" id="UP000004594"/>
    </source>
</evidence>
<sequence length="409" mass="45826">MNEKQNISLKESKTLMFCLVATIILIPLNAYIWTAPLVVSFVLMLIKIKKSGTELEFGTLKNIGAIFLVISAISTINSKDIIFSITNWMLLPFMYAILYVSILNFSRNTDSRKKLIYALFSVAAIVLAYGFIQYANVQDMAHDLVTQSWVDAGKFPLLSRRMYSTLENPNLFGTYLIMIIGFVSSFFLQINEKKKKILLGIFLIALLSAAALTYSRTAWISLAIMVAGLGILYDKRILILLLAIPIVAFFYHGQIAIRLMSLLSQSDTSASLRIGLWQSTIAMIQDHPFLGIGWGSYFLTYPDYNFYIQDKTVIMYHAHNMYLSIIAETGIIGGITYILLIFLHGYTSFKLYKKAKDVINKSIGLGGVLVTIGILVSGIGDYTLFSRSVSGCLWAIFAIVMSAWIELKK</sequence>
<feature type="transmembrane region" description="Helical" evidence="5">
    <location>
        <begin position="14"/>
        <end position="46"/>
    </location>
</feature>
<feature type="domain" description="O-antigen ligase-related" evidence="6">
    <location>
        <begin position="202"/>
        <end position="338"/>
    </location>
</feature>
<gene>
    <name evidence="7" type="ORF">HMPREF9220_0032</name>
</gene>
<evidence type="ECO:0000259" key="6">
    <source>
        <dbReference type="Pfam" id="PF04932"/>
    </source>
</evidence>
<evidence type="ECO:0000256" key="4">
    <source>
        <dbReference type="ARBA" id="ARBA00023136"/>
    </source>
</evidence>
<evidence type="ECO:0000256" key="5">
    <source>
        <dbReference type="SAM" id="Phobius"/>
    </source>
</evidence>
<feature type="transmembrane region" description="Helical" evidence="5">
    <location>
        <begin position="82"/>
        <end position="103"/>
    </location>
</feature>
<feature type="transmembrane region" description="Helical" evidence="5">
    <location>
        <begin position="358"/>
        <end position="379"/>
    </location>
</feature>
<feature type="transmembrane region" description="Helical" evidence="5">
    <location>
        <begin position="385"/>
        <end position="405"/>
    </location>
</feature>
<evidence type="ECO:0000313" key="7">
    <source>
        <dbReference type="EMBL" id="EFR43219.1"/>
    </source>
</evidence>
<feature type="transmembrane region" description="Helical" evidence="5">
    <location>
        <begin position="237"/>
        <end position="260"/>
    </location>
</feature>
<reference evidence="7 8" key="1">
    <citation type="submission" date="2010-11" db="EMBL/GenBank/DDBJ databases">
        <authorList>
            <person name="Durkin A.S."/>
            <person name="Madupu R."/>
            <person name="Torralba M."/>
            <person name="Gillis M."/>
            <person name="Methe B."/>
            <person name="Sutton G."/>
            <person name="Nelson K.E."/>
        </authorList>
    </citation>
    <scope>NUCLEOTIDE SEQUENCE [LARGE SCALE GENOMIC DNA]</scope>
    <source>
        <strain evidence="7 8">UPII 345-E</strain>
    </source>
</reference>
<feature type="transmembrane region" description="Helical" evidence="5">
    <location>
        <begin position="58"/>
        <end position="76"/>
    </location>
</feature>
<keyword evidence="3 5" id="KW-1133">Transmembrane helix</keyword>
<dbReference type="AlphaFoldDB" id="E4L7M7"/>
<dbReference type="Proteomes" id="UP000004594">
    <property type="component" value="Unassembled WGS sequence"/>
</dbReference>
<dbReference type="RefSeq" id="WP_007554059.1">
    <property type="nucleotide sequence ID" value="NZ_AENT01000007.1"/>
</dbReference>
<accession>E4L7M7</accession>
<keyword evidence="2 5" id="KW-0812">Transmembrane</keyword>
<dbReference type="InterPro" id="IPR051533">
    <property type="entry name" value="WaaL-like"/>
</dbReference>
<dbReference type="PANTHER" id="PTHR37422:SF13">
    <property type="entry name" value="LIPOPOLYSACCHARIDE BIOSYNTHESIS PROTEIN PA4999-RELATED"/>
    <property type="match status" value="1"/>
</dbReference>
<dbReference type="OrthoDB" id="9806320at2"/>
<feature type="transmembrane region" description="Helical" evidence="5">
    <location>
        <begin position="172"/>
        <end position="190"/>
    </location>
</feature>
<organism evidence="7 8">
    <name type="scientific">Dialister micraerophilus UPII 345-E</name>
    <dbReference type="NCBI Taxonomy" id="910314"/>
    <lineage>
        <taxon>Bacteria</taxon>
        <taxon>Bacillati</taxon>
        <taxon>Bacillota</taxon>
        <taxon>Negativicutes</taxon>
        <taxon>Veillonellales</taxon>
        <taxon>Veillonellaceae</taxon>
        <taxon>Dialister</taxon>
    </lineage>
</organism>
<proteinExistence type="predicted"/>
<dbReference type="InterPro" id="IPR007016">
    <property type="entry name" value="O-antigen_ligase-rel_domated"/>
</dbReference>
<dbReference type="InterPro" id="IPR002229">
    <property type="entry name" value="RhesusRHD"/>
</dbReference>
<dbReference type="Pfam" id="PF04932">
    <property type="entry name" value="Wzy_C"/>
    <property type="match status" value="1"/>
</dbReference>
<dbReference type="PANTHER" id="PTHR37422">
    <property type="entry name" value="TEICHURONIC ACID BIOSYNTHESIS PROTEIN TUAE"/>
    <property type="match status" value="1"/>
</dbReference>
<feature type="transmembrane region" description="Helical" evidence="5">
    <location>
        <begin position="321"/>
        <end position="346"/>
    </location>
</feature>
<evidence type="ECO:0000256" key="3">
    <source>
        <dbReference type="ARBA" id="ARBA00022989"/>
    </source>
</evidence>
<dbReference type="EMBL" id="AENT01000007">
    <property type="protein sequence ID" value="EFR43219.1"/>
    <property type="molecule type" value="Genomic_DNA"/>
</dbReference>
<keyword evidence="4 5" id="KW-0472">Membrane</keyword>
<comment type="caution">
    <text evidence="7">The sequence shown here is derived from an EMBL/GenBank/DDBJ whole genome shotgun (WGS) entry which is preliminary data.</text>
</comment>
<feature type="transmembrane region" description="Helical" evidence="5">
    <location>
        <begin position="197"/>
        <end position="217"/>
    </location>
</feature>
<evidence type="ECO:0000256" key="1">
    <source>
        <dbReference type="ARBA" id="ARBA00004141"/>
    </source>
</evidence>